<dbReference type="Pfam" id="PF03004">
    <property type="entry name" value="Transposase_24"/>
    <property type="match status" value="1"/>
</dbReference>
<protein>
    <recommendedName>
        <fullName evidence="4">Transposase</fullName>
    </recommendedName>
</protein>
<sequence>MAKFFLYKQANPREFYYIANFNNNRDIKPFVPPEKKDQWWHVFIQHYYWEDQFHDEIYLKWKKQTQVTVCGRISQKRRDNRQPSYMSDAQWATMVEKYSTEQAKKKSAKAAKSRKSAPVGKKMHKHGAGPRCFLNIQYNMSNACMEKKSTYHFLDNQIQITLDHD</sequence>
<evidence type="ECO:0008006" key="4">
    <source>
        <dbReference type="Google" id="ProtNLM"/>
    </source>
</evidence>
<proteinExistence type="predicted"/>
<evidence type="ECO:0000256" key="1">
    <source>
        <dbReference type="SAM" id="MobiDB-lite"/>
    </source>
</evidence>
<evidence type="ECO:0000313" key="2">
    <source>
        <dbReference type="EMBL" id="KAF3495051.1"/>
    </source>
</evidence>
<evidence type="ECO:0000313" key="3">
    <source>
        <dbReference type="Proteomes" id="UP000266723"/>
    </source>
</evidence>
<accession>A0ABQ7ABQ5</accession>
<dbReference type="EMBL" id="QGKV02002055">
    <property type="protein sequence ID" value="KAF3495051.1"/>
    <property type="molecule type" value="Genomic_DNA"/>
</dbReference>
<gene>
    <name evidence="2" type="ORF">DY000_02056419</name>
</gene>
<feature type="compositionally biased region" description="Basic residues" evidence="1">
    <location>
        <begin position="105"/>
        <end position="126"/>
    </location>
</feature>
<reference evidence="2 3" key="1">
    <citation type="journal article" date="2020" name="BMC Genomics">
        <title>Intraspecific diversification of the crop wild relative Brassica cretica Lam. using demographic model selection.</title>
        <authorList>
            <person name="Kioukis A."/>
            <person name="Michalopoulou V.A."/>
            <person name="Briers L."/>
            <person name="Pirintsos S."/>
            <person name="Studholme D.J."/>
            <person name="Pavlidis P."/>
            <person name="Sarris P.F."/>
        </authorList>
    </citation>
    <scope>NUCLEOTIDE SEQUENCE [LARGE SCALE GENOMIC DNA]</scope>
    <source>
        <strain evidence="3">cv. PFS-1207/04</strain>
    </source>
</reference>
<name>A0ABQ7ABQ5_BRACR</name>
<feature type="region of interest" description="Disordered" evidence="1">
    <location>
        <begin position="103"/>
        <end position="126"/>
    </location>
</feature>
<dbReference type="InterPro" id="IPR004252">
    <property type="entry name" value="Probable_transposase_24"/>
</dbReference>
<comment type="caution">
    <text evidence="2">The sequence shown here is derived from an EMBL/GenBank/DDBJ whole genome shotgun (WGS) entry which is preliminary data.</text>
</comment>
<keyword evidence="3" id="KW-1185">Reference proteome</keyword>
<dbReference type="Proteomes" id="UP000266723">
    <property type="component" value="Unassembled WGS sequence"/>
</dbReference>
<organism evidence="2 3">
    <name type="scientific">Brassica cretica</name>
    <name type="common">Mustard</name>
    <dbReference type="NCBI Taxonomy" id="69181"/>
    <lineage>
        <taxon>Eukaryota</taxon>
        <taxon>Viridiplantae</taxon>
        <taxon>Streptophyta</taxon>
        <taxon>Embryophyta</taxon>
        <taxon>Tracheophyta</taxon>
        <taxon>Spermatophyta</taxon>
        <taxon>Magnoliopsida</taxon>
        <taxon>eudicotyledons</taxon>
        <taxon>Gunneridae</taxon>
        <taxon>Pentapetalae</taxon>
        <taxon>rosids</taxon>
        <taxon>malvids</taxon>
        <taxon>Brassicales</taxon>
        <taxon>Brassicaceae</taxon>
        <taxon>Brassiceae</taxon>
        <taxon>Brassica</taxon>
    </lineage>
</organism>